<keyword evidence="3" id="KW-1185">Reference proteome</keyword>
<dbReference type="GO" id="GO:0003678">
    <property type="term" value="F:DNA helicase activity"/>
    <property type="evidence" value="ECO:0007669"/>
    <property type="project" value="InterPro"/>
</dbReference>
<dbReference type="RefSeq" id="WP_065286771.1">
    <property type="nucleotide sequence ID" value="NZ_LFOE01000001.1"/>
</dbReference>
<dbReference type="Proteomes" id="UP000092668">
    <property type="component" value="Unassembled WGS sequence"/>
</dbReference>
<dbReference type="SUPFAM" id="SSF52540">
    <property type="entry name" value="P-loop containing nucleoside triphosphate hydrolases"/>
    <property type="match status" value="1"/>
</dbReference>
<dbReference type="AlphaFoldDB" id="A0A1B8SL84"/>
<dbReference type="GO" id="GO:0006260">
    <property type="term" value="P:DNA replication"/>
    <property type="evidence" value="ECO:0007669"/>
    <property type="project" value="InterPro"/>
</dbReference>
<dbReference type="PROSITE" id="PS51199">
    <property type="entry name" value="SF4_HELICASE"/>
    <property type="match status" value="1"/>
</dbReference>
<dbReference type="EMBL" id="LFOE01000001">
    <property type="protein sequence ID" value="OBY33499.1"/>
    <property type="molecule type" value="Genomic_DNA"/>
</dbReference>
<feature type="domain" description="SF4 helicase" evidence="1">
    <location>
        <begin position="151"/>
        <end position="414"/>
    </location>
</feature>
<name>A0A1B8SL84_9MYCO</name>
<evidence type="ECO:0000313" key="2">
    <source>
        <dbReference type="EMBL" id="OBY33499.1"/>
    </source>
</evidence>
<organism evidence="2 3">
    <name type="scientific">Mycolicibacter kumamotonensis</name>
    <dbReference type="NCBI Taxonomy" id="354243"/>
    <lineage>
        <taxon>Bacteria</taxon>
        <taxon>Bacillati</taxon>
        <taxon>Actinomycetota</taxon>
        <taxon>Actinomycetes</taxon>
        <taxon>Mycobacteriales</taxon>
        <taxon>Mycobacteriaceae</taxon>
        <taxon>Mycolicibacter</taxon>
    </lineage>
</organism>
<dbReference type="Gene3D" id="3.40.50.300">
    <property type="entry name" value="P-loop containing nucleotide triphosphate hydrolases"/>
    <property type="match status" value="1"/>
</dbReference>
<sequence length="414" mass="46445">MSDIERRLLSCLTDPAEIARVYDSGLRPEAFEEPITRAAYAFTIEYWLDSQMKMAPTPFVIEQEFPGFALLPDVEESPLWLAESLQRSCAVNDAQEMLREAAASLHEDPIAALRKLHASAYQAVERVSPRLLRSDMTDPQERRQRYVERNQRPGGIGLTLGIPELDAHIGGIMPGELVALGAFAKTGKTWFLVNAAVSLRKAGYTPIFFTLEMSIAEIEDRIDAMFSGVSYSSLSHGDLNHEQMQRLTQAQDSLAEMGGILVESPEEGDRTVASMLARARQAGADLVIIDQLSHMEAGRRTRDLKDHRGTVLKQLSIELSRPRQELPCLLAVQLRRPDKDSKASGDIELHHFADAAETEREVDLALGLSRTGQERQNNAMKLRMLGSRRSDIKNWLLNWQLSERTEISVLEELR</sequence>
<dbReference type="PANTHER" id="PTHR30153:SF2">
    <property type="entry name" value="REPLICATIVE DNA HELICASE"/>
    <property type="match status" value="1"/>
</dbReference>
<dbReference type="OrthoDB" id="4926055at2"/>
<proteinExistence type="predicted"/>
<dbReference type="InterPro" id="IPR027417">
    <property type="entry name" value="P-loop_NTPase"/>
</dbReference>
<reference evidence="2 3" key="1">
    <citation type="submission" date="2015-06" db="EMBL/GenBank/DDBJ databases">
        <title>Genome sequence of Mycobacterium kumamotonense strain Roo.</title>
        <authorList>
            <person name="Greninger A.L."/>
            <person name="Cunningham G."/>
            <person name="Miller S."/>
        </authorList>
    </citation>
    <scope>NUCLEOTIDE SEQUENCE [LARGE SCALE GENOMIC DNA]</scope>
    <source>
        <strain evidence="2 3">Roo</strain>
    </source>
</reference>
<dbReference type="PANTHER" id="PTHR30153">
    <property type="entry name" value="REPLICATIVE DNA HELICASE DNAB"/>
    <property type="match status" value="1"/>
</dbReference>
<dbReference type="InterPro" id="IPR007694">
    <property type="entry name" value="DNA_helicase_DnaB-like_C"/>
</dbReference>
<dbReference type="GO" id="GO:0005524">
    <property type="term" value="F:ATP binding"/>
    <property type="evidence" value="ECO:0007669"/>
    <property type="project" value="InterPro"/>
</dbReference>
<evidence type="ECO:0000313" key="3">
    <source>
        <dbReference type="Proteomes" id="UP000092668"/>
    </source>
</evidence>
<comment type="caution">
    <text evidence="2">The sequence shown here is derived from an EMBL/GenBank/DDBJ whole genome shotgun (WGS) entry which is preliminary data.</text>
</comment>
<dbReference type="Pfam" id="PF03796">
    <property type="entry name" value="DnaB_C"/>
    <property type="match status" value="1"/>
</dbReference>
<protein>
    <recommendedName>
        <fullName evidence="1">SF4 helicase domain-containing protein</fullName>
    </recommendedName>
</protein>
<evidence type="ECO:0000259" key="1">
    <source>
        <dbReference type="PROSITE" id="PS51199"/>
    </source>
</evidence>
<gene>
    <name evidence="2" type="ORF">ACT18_00710</name>
</gene>
<accession>A0A1B8SL84</accession>
<dbReference type="GO" id="GO:0005829">
    <property type="term" value="C:cytosol"/>
    <property type="evidence" value="ECO:0007669"/>
    <property type="project" value="TreeGrafter"/>
</dbReference>